<accession>A0AAV9P1N1</accession>
<feature type="chain" id="PRO_5043676140" description="Glucose-methanol-choline oxidoreductase N-terminal domain-containing protein" evidence="4">
    <location>
        <begin position="17"/>
        <end position="739"/>
    </location>
</feature>
<sequence length="739" mass="79368">MLRYLLLVQLSMIAVALPLNTPLLPSYDYIVVGGGPAGLVVANRLSEDPNVNVLLLEAGPADRGEPAVEIPAFIGNDIGGIYDWNLSTVPQIYLDGVSRSIPQGRALGGGTILNGMLWNRGGQGDYQNWVDLGNPGWSWDDLLPYFAKSETYTPVYSEEVGERFSIQEWPDVHGHAGPVNVSFPKNFWNSSAVLFDALNEVGVPTAYDPNTGLVAGAAFLPMDIDPITQQRSTARRAYYNPYIDRPNLWVSTGQTVTQILFEGRPMNAMASEVSVGDDSDGDGGHPGIPTGIFGGTTTLNFTQAMDDGEDEVKKCGIAGRIWRKLWKRFKRQVPGTGSPNMVAVGVEYATNAGGPRQIVSASREVIVAAGALHSPHLLMLSGIGPAAALQELDIPLNVDIPGVGNNLQDHGQVWCWYPFYNASYMNPTMLTHNESFVAAAWEEYWTNHTGPLTTGAIDGVAFPALPYVVNGSAAISDAAAAQSPEQYLLPGIDGSIVSGYALQQQMMISALDDVTRAAYEIINANDGVLTVANMRPFSRGTVSLNSARPFDPPTIDPRYGSNPIDLEILQAAMDFNQRLLYTPSMSQMNPAQRFPPPEASEGQITSYIHSRWQTEYHPGGTCAMMPFELGGVVSPELLVYGTRNLRVVDSSIIPMLPAAHLQAVVYGTAEKAADIIKVAQDGSGSSQTQTSSSPPLDASETGAGVDSSPTLSPPVSVYSEPAMRTTFITVVYTQTVYAS</sequence>
<comment type="similarity">
    <text evidence="1 2">Belongs to the GMC oxidoreductase family.</text>
</comment>
<dbReference type="InterPro" id="IPR012132">
    <property type="entry name" value="GMC_OxRdtase"/>
</dbReference>
<feature type="domain" description="Glucose-methanol-choline oxidoreductase N-terminal" evidence="5">
    <location>
        <begin position="104"/>
        <end position="127"/>
    </location>
</feature>
<feature type="signal peptide" evidence="4">
    <location>
        <begin position="1"/>
        <end position="16"/>
    </location>
</feature>
<evidence type="ECO:0000256" key="2">
    <source>
        <dbReference type="RuleBase" id="RU003968"/>
    </source>
</evidence>
<evidence type="ECO:0000259" key="6">
    <source>
        <dbReference type="PROSITE" id="PS00624"/>
    </source>
</evidence>
<evidence type="ECO:0000256" key="3">
    <source>
        <dbReference type="SAM" id="MobiDB-lite"/>
    </source>
</evidence>
<dbReference type="Pfam" id="PF00732">
    <property type="entry name" value="GMC_oxred_N"/>
    <property type="match status" value="2"/>
</dbReference>
<dbReference type="SUPFAM" id="SSF51905">
    <property type="entry name" value="FAD/NAD(P)-binding domain"/>
    <property type="match status" value="1"/>
</dbReference>
<evidence type="ECO:0000259" key="5">
    <source>
        <dbReference type="PROSITE" id="PS00623"/>
    </source>
</evidence>
<organism evidence="7 8">
    <name type="scientific">Saxophila tyrrhenica</name>
    <dbReference type="NCBI Taxonomy" id="1690608"/>
    <lineage>
        <taxon>Eukaryota</taxon>
        <taxon>Fungi</taxon>
        <taxon>Dikarya</taxon>
        <taxon>Ascomycota</taxon>
        <taxon>Pezizomycotina</taxon>
        <taxon>Dothideomycetes</taxon>
        <taxon>Dothideomycetidae</taxon>
        <taxon>Mycosphaerellales</taxon>
        <taxon>Extremaceae</taxon>
        <taxon>Saxophila</taxon>
    </lineage>
</organism>
<feature type="region of interest" description="Disordered" evidence="3">
    <location>
        <begin position="680"/>
        <end position="712"/>
    </location>
</feature>
<keyword evidence="2" id="KW-0274">FAD</keyword>
<comment type="caution">
    <text evidence="7">The sequence shown here is derived from an EMBL/GenBank/DDBJ whole genome shotgun (WGS) entry which is preliminary data.</text>
</comment>
<protein>
    <recommendedName>
        <fullName evidence="5 6">Glucose-methanol-choline oxidoreductase N-terminal domain-containing protein</fullName>
    </recommendedName>
</protein>
<dbReference type="Gene3D" id="3.50.50.60">
    <property type="entry name" value="FAD/NAD(P)-binding domain"/>
    <property type="match status" value="2"/>
</dbReference>
<dbReference type="AlphaFoldDB" id="A0AAV9P1N1"/>
<dbReference type="GO" id="GO:0016614">
    <property type="term" value="F:oxidoreductase activity, acting on CH-OH group of donors"/>
    <property type="evidence" value="ECO:0007669"/>
    <property type="project" value="InterPro"/>
</dbReference>
<dbReference type="SUPFAM" id="SSF54373">
    <property type="entry name" value="FAD-linked reductases, C-terminal domain"/>
    <property type="match status" value="1"/>
</dbReference>
<dbReference type="GO" id="GO:0044550">
    <property type="term" value="P:secondary metabolite biosynthetic process"/>
    <property type="evidence" value="ECO:0007669"/>
    <property type="project" value="TreeGrafter"/>
</dbReference>
<dbReference type="InterPro" id="IPR036188">
    <property type="entry name" value="FAD/NAD-bd_sf"/>
</dbReference>
<dbReference type="Proteomes" id="UP001337655">
    <property type="component" value="Unassembled WGS sequence"/>
</dbReference>
<dbReference type="Pfam" id="PF05199">
    <property type="entry name" value="GMC_oxred_C"/>
    <property type="match status" value="1"/>
</dbReference>
<evidence type="ECO:0000256" key="4">
    <source>
        <dbReference type="SAM" id="SignalP"/>
    </source>
</evidence>
<evidence type="ECO:0000313" key="8">
    <source>
        <dbReference type="Proteomes" id="UP001337655"/>
    </source>
</evidence>
<reference evidence="7 8" key="1">
    <citation type="submission" date="2023-08" db="EMBL/GenBank/DDBJ databases">
        <title>Black Yeasts Isolated from many extreme environments.</title>
        <authorList>
            <person name="Coleine C."/>
            <person name="Stajich J.E."/>
            <person name="Selbmann L."/>
        </authorList>
    </citation>
    <scope>NUCLEOTIDE SEQUENCE [LARGE SCALE GENOMIC DNA]</scope>
    <source>
        <strain evidence="7 8">CCFEE 5935</strain>
    </source>
</reference>
<evidence type="ECO:0000313" key="7">
    <source>
        <dbReference type="EMBL" id="KAK5165242.1"/>
    </source>
</evidence>
<dbReference type="RefSeq" id="XP_064655385.1">
    <property type="nucleotide sequence ID" value="XM_064806568.1"/>
</dbReference>
<dbReference type="EMBL" id="JAVRRT010000017">
    <property type="protein sequence ID" value="KAK5165242.1"/>
    <property type="molecule type" value="Genomic_DNA"/>
</dbReference>
<dbReference type="PANTHER" id="PTHR11552">
    <property type="entry name" value="GLUCOSE-METHANOL-CHOLINE GMC OXIDOREDUCTASE"/>
    <property type="match status" value="1"/>
</dbReference>
<dbReference type="PROSITE" id="PS00624">
    <property type="entry name" value="GMC_OXRED_2"/>
    <property type="match status" value="1"/>
</dbReference>
<name>A0AAV9P1N1_9PEZI</name>
<feature type="domain" description="Glucose-methanol-choline oxidoreductase N-terminal" evidence="6">
    <location>
        <begin position="370"/>
        <end position="384"/>
    </location>
</feature>
<dbReference type="Gene3D" id="3.30.560.10">
    <property type="entry name" value="Glucose Oxidase, domain 3"/>
    <property type="match status" value="2"/>
</dbReference>
<dbReference type="PROSITE" id="PS00623">
    <property type="entry name" value="GMC_OXRED_1"/>
    <property type="match status" value="1"/>
</dbReference>
<dbReference type="GeneID" id="89930672"/>
<keyword evidence="8" id="KW-1185">Reference proteome</keyword>
<keyword evidence="2" id="KW-0285">Flavoprotein</keyword>
<dbReference type="InterPro" id="IPR000172">
    <property type="entry name" value="GMC_OxRdtase_N"/>
</dbReference>
<dbReference type="InterPro" id="IPR007867">
    <property type="entry name" value="GMC_OxRtase_C"/>
</dbReference>
<gene>
    <name evidence="7" type="ORF">LTR77_009340</name>
</gene>
<dbReference type="PANTHER" id="PTHR11552:SF115">
    <property type="entry name" value="DEHYDROGENASE XPTC-RELATED"/>
    <property type="match status" value="1"/>
</dbReference>
<feature type="compositionally biased region" description="Low complexity" evidence="3">
    <location>
        <begin position="682"/>
        <end position="695"/>
    </location>
</feature>
<keyword evidence="4" id="KW-0732">Signal</keyword>
<dbReference type="GO" id="GO:0050660">
    <property type="term" value="F:flavin adenine dinucleotide binding"/>
    <property type="evidence" value="ECO:0007669"/>
    <property type="project" value="InterPro"/>
</dbReference>
<proteinExistence type="inferred from homology"/>
<evidence type="ECO:0000256" key="1">
    <source>
        <dbReference type="ARBA" id="ARBA00010790"/>
    </source>
</evidence>